<comment type="caution">
    <text evidence="1">The sequence shown here is derived from an EMBL/GenBank/DDBJ whole genome shotgun (WGS) entry which is preliminary data.</text>
</comment>
<name>A0ABR4TTJ1_9PROT</name>
<gene>
    <name evidence="1" type="ORF">SMB34_00255</name>
</gene>
<proteinExistence type="predicted"/>
<protein>
    <submittedName>
        <fullName evidence="1">Uncharacterized protein</fullName>
    </submittedName>
</protein>
<keyword evidence="2" id="KW-1185">Reference proteome</keyword>
<accession>A0ABR4TTJ1</accession>
<dbReference type="Proteomes" id="UP000027463">
    <property type="component" value="Unassembled WGS sequence"/>
</dbReference>
<organism evidence="1 2">
    <name type="scientific">Thalassospira permensis NBRC 106175</name>
    <dbReference type="NCBI Taxonomy" id="1353532"/>
    <lineage>
        <taxon>Bacteria</taxon>
        <taxon>Pseudomonadati</taxon>
        <taxon>Pseudomonadota</taxon>
        <taxon>Alphaproteobacteria</taxon>
        <taxon>Rhodospirillales</taxon>
        <taxon>Thalassospiraceae</taxon>
        <taxon>Thalassospira</taxon>
    </lineage>
</organism>
<evidence type="ECO:0000313" key="1">
    <source>
        <dbReference type="EMBL" id="KEO59445.1"/>
    </source>
</evidence>
<sequence>MTFAPDGYFWILAETGGQGREIALARAIIFSALHQHFTF</sequence>
<dbReference type="EMBL" id="AUNC01000001">
    <property type="protein sequence ID" value="KEO59445.1"/>
    <property type="molecule type" value="Genomic_DNA"/>
</dbReference>
<reference evidence="1 2" key="1">
    <citation type="submission" date="2013-07" db="EMBL/GenBank/DDBJ databases">
        <title>Thalassospira permensis NBRC 106175 Genome Sequencing.</title>
        <authorList>
            <person name="Lai Q."/>
            <person name="Shao Z."/>
        </authorList>
    </citation>
    <scope>NUCLEOTIDE SEQUENCE [LARGE SCALE GENOMIC DNA]</scope>
    <source>
        <strain evidence="1 2">NBRC 106175</strain>
    </source>
</reference>
<evidence type="ECO:0000313" key="2">
    <source>
        <dbReference type="Proteomes" id="UP000027463"/>
    </source>
</evidence>